<comment type="caution">
    <text evidence="3">The sequence shown here is derived from an EMBL/GenBank/DDBJ whole genome shotgun (WGS) entry which is preliminary data.</text>
</comment>
<keyword evidence="1" id="KW-0378">Hydrolase</keyword>
<dbReference type="InterPro" id="IPR042003">
    <property type="entry name" value="Sortase_E"/>
</dbReference>
<reference evidence="3 4" key="1">
    <citation type="journal article" date="2015" name="Nature">
        <title>rRNA introns, odd ribosomes, and small enigmatic genomes across a large radiation of phyla.</title>
        <authorList>
            <person name="Brown C.T."/>
            <person name="Hug L.A."/>
            <person name="Thomas B.C."/>
            <person name="Sharon I."/>
            <person name="Castelle C.J."/>
            <person name="Singh A."/>
            <person name="Wilkins M.J."/>
            <person name="Williams K.H."/>
            <person name="Banfield J.F."/>
        </authorList>
    </citation>
    <scope>NUCLEOTIDE SEQUENCE [LARGE SCALE GENOMIC DNA]</scope>
</reference>
<dbReference type="Proteomes" id="UP000034539">
    <property type="component" value="Unassembled WGS sequence"/>
</dbReference>
<evidence type="ECO:0000313" key="3">
    <source>
        <dbReference type="EMBL" id="KKR32747.1"/>
    </source>
</evidence>
<evidence type="ECO:0000313" key="4">
    <source>
        <dbReference type="Proteomes" id="UP000034539"/>
    </source>
</evidence>
<dbReference type="InterPro" id="IPR005754">
    <property type="entry name" value="Sortase"/>
</dbReference>
<gene>
    <name evidence="3" type="ORF">UT63_C0033G0002</name>
</gene>
<dbReference type="GO" id="GO:0016787">
    <property type="term" value="F:hydrolase activity"/>
    <property type="evidence" value="ECO:0007669"/>
    <property type="project" value="UniProtKB-KW"/>
</dbReference>
<dbReference type="NCBIfam" id="TIGR01076">
    <property type="entry name" value="sortase_fam"/>
    <property type="match status" value="1"/>
</dbReference>
<accession>A0A0G0T4L6</accession>
<protein>
    <submittedName>
        <fullName evidence="3">Sortase family protein</fullName>
    </submittedName>
</protein>
<dbReference type="AlphaFoldDB" id="A0A0G0T4L6"/>
<dbReference type="EMBL" id="LBXN01000033">
    <property type="protein sequence ID" value="KKR32747.1"/>
    <property type="molecule type" value="Genomic_DNA"/>
</dbReference>
<dbReference type="CDD" id="cd05830">
    <property type="entry name" value="Sortase_E"/>
    <property type="match status" value="1"/>
</dbReference>
<evidence type="ECO:0000256" key="1">
    <source>
        <dbReference type="ARBA" id="ARBA00022801"/>
    </source>
</evidence>
<sequence>MRPPVQIWHPRQNLQCKGLHWNYSNNSSDDEVSGSNPLTPTKVEKIKFVILHTIGNFLILFALFGVVATFGPAIKSEVIFRLNNLRNVKYVVKGEEKAVPIAQKAFFGDYLGGNKVEVLSPVDTNFGLVIPRIAANAQVEENIDPANYEEYMTALQKGVAHAKGTAVPGQPGNIYLFAHSTDTFWNVGRYNAVFYLLKELQTGDEINLYYKGIRHKYSVLDKKIVEPSEVFYLTRQTPYEMLTLQTCWPPGTSLKRMLVFAKPVGN</sequence>
<keyword evidence="2" id="KW-0472">Membrane</keyword>
<proteinExistence type="predicted"/>
<keyword evidence="2" id="KW-1133">Transmembrane helix</keyword>
<dbReference type="Gene3D" id="2.40.260.10">
    <property type="entry name" value="Sortase"/>
    <property type="match status" value="1"/>
</dbReference>
<feature type="transmembrane region" description="Helical" evidence="2">
    <location>
        <begin position="48"/>
        <end position="74"/>
    </location>
</feature>
<dbReference type="SUPFAM" id="SSF63817">
    <property type="entry name" value="Sortase"/>
    <property type="match status" value="1"/>
</dbReference>
<dbReference type="InterPro" id="IPR023365">
    <property type="entry name" value="Sortase_dom-sf"/>
</dbReference>
<evidence type="ECO:0000256" key="2">
    <source>
        <dbReference type="SAM" id="Phobius"/>
    </source>
</evidence>
<keyword evidence="2" id="KW-0812">Transmembrane</keyword>
<dbReference type="Pfam" id="PF04203">
    <property type="entry name" value="Sortase"/>
    <property type="match status" value="1"/>
</dbReference>
<name>A0A0G0T4L6_9BACT</name>
<organism evidence="3 4">
    <name type="scientific">Candidatus Gottesmanbacteria bacterium GW2011_GWC2_39_8</name>
    <dbReference type="NCBI Taxonomy" id="1618450"/>
    <lineage>
        <taxon>Bacteria</taxon>
        <taxon>Candidatus Gottesmaniibacteriota</taxon>
    </lineage>
</organism>